<accession>A0A4U6VTF4</accession>
<dbReference type="GO" id="GO:0004540">
    <property type="term" value="F:RNA nuclease activity"/>
    <property type="evidence" value="ECO:0007669"/>
    <property type="project" value="InterPro"/>
</dbReference>
<organism evidence="4 5">
    <name type="scientific">Setaria viridis</name>
    <name type="common">Green bristlegrass</name>
    <name type="synonym">Setaria italica subsp. viridis</name>
    <dbReference type="NCBI Taxonomy" id="4556"/>
    <lineage>
        <taxon>Eukaryota</taxon>
        <taxon>Viridiplantae</taxon>
        <taxon>Streptophyta</taxon>
        <taxon>Embryophyta</taxon>
        <taxon>Tracheophyta</taxon>
        <taxon>Spermatophyta</taxon>
        <taxon>Magnoliopsida</taxon>
        <taxon>Liliopsida</taxon>
        <taxon>Poales</taxon>
        <taxon>Poaceae</taxon>
        <taxon>PACMAD clade</taxon>
        <taxon>Panicoideae</taxon>
        <taxon>Panicodae</taxon>
        <taxon>Paniceae</taxon>
        <taxon>Cenchrinae</taxon>
        <taxon>Setaria</taxon>
    </lineage>
</organism>
<dbReference type="PANTHER" id="PTHR46351:SF21">
    <property type="entry name" value="HEVEIN-LIKE PREPROPROTEIN"/>
    <property type="match status" value="1"/>
</dbReference>
<keyword evidence="1" id="KW-1015">Disulfide bond</keyword>
<dbReference type="AlphaFoldDB" id="A0A4U6VTF4"/>
<feature type="chain" id="PRO_5020237023" description="Barwin domain-containing protein" evidence="2">
    <location>
        <begin position="30"/>
        <end position="92"/>
    </location>
</feature>
<evidence type="ECO:0000313" key="5">
    <source>
        <dbReference type="Proteomes" id="UP000298652"/>
    </source>
</evidence>
<name>A0A4U6VTF4_SETVI</name>
<feature type="signal peptide" evidence="2">
    <location>
        <begin position="1"/>
        <end position="29"/>
    </location>
</feature>
<protein>
    <recommendedName>
        <fullName evidence="3">Barwin domain-containing protein</fullName>
    </recommendedName>
</protein>
<dbReference type="EMBL" id="CM016553">
    <property type="protein sequence ID" value="TKW31159.1"/>
    <property type="molecule type" value="Genomic_DNA"/>
</dbReference>
<dbReference type="GO" id="GO:0050832">
    <property type="term" value="P:defense response to fungus"/>
    <property type="evidence" value="ECO:0007669"/>
    <property type="project" value="InterPro"/>
</dbReference>
<evidence type="ECO:0000313" key="4">
    <source>
        <dbReference type="EMBL" id="TKW31159.1"/>
    </source>
</evidence>
<dbReference type="PROSITE" id="PS51174">
    <property type="entry name" value="BARWIN_3"/>
    <property type="match status" value="1"/>
</dbReference>
<dbReference type="Gene3D" id="2.40.40.10">
    <property type="entry name" value="RlpA-like domain"/>
    <property type="match status" value="1"/>
</dbReference>
<dbReference type="InterPro" id="IPR036908">
    <property type="entry name" value="RlpA-like_sf"/>
</dbReference>
<evidence type="ECO:0000256" key="2">
    <source>
        <dbReference type="SAM" id="SignalP"/>
    </source>
</evidence>
<keyword evidence="2" id="KW-0732">Signal</keyword>
<proteinExistence type="predicted"/>
<sequence length="92" mass="9814">MAATASIGGGRRLALAATLLCAAAAMAAAQKASGVRVTYDWTSSYRPQETNWDLKSSSVYCATATFDVMPLSWRMKYGWTSFCGHVEPGGDI</sequence>
<keyword evidence="5" id="KW-1185">Reference proteome</keyword>
<dbReference type="Pfam" id="PF00967">
    <property type="entry name" value="Barwin"/>
    <property type="match status" value="1"/>
</dbReference>
<dbReference type="InterPro" id="IPR044301">
    <property type="entry name" value="PR4"/>
</dbReference>
<evidence type="ECO:0000256" key="1">
    <source>
        <dbReference type="ARBA" id="ARBA00023157"/>
    </source>
</evidence>
<dbReference type="InterPro" id="IPR001153">
    <property type="entry name" value="Barwin_dom"/>
</dbReference>
<reference evidence="4" key="1">
    <citation type="submission" date="2019-03" db="EMBL/GenBank/DDBJ databases">
        <title>WGS assembly of Setaria viridis.</title>
        <authorList>
            <person name="Huang P."/>
            <person name="Jenkins J."/>
            <person name="Grimwood J."/>
            <person name="Barry K."/>
            <person name="Healey A."/>
            <person name="Mamidi S."/>
            <person name="Sreedasyam A."/>
            <person name="Shu S."/>
            <person name="Feldman M."/>
            <person name="Wu J."/>
            <person name="Yu Y."/>
            <person name="Chen C."/>
            <person name="Johnson J."/>
            <person name="Rokhsar D."/>
            <person name="Baxter I."/>
            <person name="Schmutz J."/>
            <person name="Brutnell T."/>
            <person name="Kellogg E."/>
        </authorList>
    </citation>
    <scope>NUCLEOTIDE SEQUENCE [LARGE SCALE GENOMIC DNA]</scope>
</reference>
<dbReference type="Proteomes" id="UP000298652">
    <property type="component" value="Chromosome 2"/>
</dbReference>
<gene>
    <name evidence="4" type="ORF">SEVIR_2G086450v2</name>
</gene>
<feature type="domain" description="Barwin" evidence="3">
    <location>
        <begin position="30"/>
        <end position="92"/>
    </location>
</feature>
<dbReference type="Gramene" id="TKW31159">
    <property type="protein sequence ID" value="TKW31159"/>
    <property type="gene ID" value="SEVIR_2G086450v2"/>
</dbReference>
<dbReference type="GO" id="GO:0042742">
    <property type="term" value="P:defense response to bacterium"/>
    <property type="evidence" value="ECO:0007669"/>
    <property type="project" value="InterPro"/>
</dbReference>
<evidence type="ECO:0000259" key="3">
    <source>
        <dbReference type="PROSITE" id="PS51174"/>
    </source>
</evidence>
<dbReference type="PANTHER" id="PTHR46351">
    <property type="entry name" value="WOUND-INDUCED PROTEIN WIN2"/>
    <property type="match status" value="1"/>
</dbReference>